<dbReference type="GO" id="GO:0070628">
    <property type="term" value="F:proteasome binding"/>
    <property type="evidence" value="ECO:0007669"/>
    <property type="project" value="InterPro"/>
</dbReference>
<dbReference type="AlphaFoldDB" id="A0A2T0FPQ6"/>
<gene>
    <name evidence="1" type="ORF">B9G98_04575</name>
</gene>
<dbReference type="InterPro" id="IPR038816">
    <property type="entry name" value="Stationary_phase_5"/>
</dbReference>
<comment type="caution">
    <text evidence="1">The sequence shown here is derived from an EMBL/GenBank/DDBJ whole genome shotgun (WGS) entry which is preliminary data.</text>
</comment>
<keyword evidence="2" id="KW-1185">Reference proteome</keyword>
<dbReference type="RefSeq" id="XP_024666900.1">
    <property type="nucleotide sequence ID" value="XM_024811132.1"/>
</dbReference>
<sequence length="372" mass="41633">MAIKELAELLRRAAEYARRGLTEVARLRDRRLEPSWEPAYAHRRGRGRKGFRHSPFGCWQRAYFHSYSNPRRPRRHHHCPWSAKFNKIQKRFFAHFFRGGFYSNVMLTSSATLKTCIGRGFSKPLPVWLAGLFVQTSPQVKPHPRHTFTPRGIRLIISAKTSSSPFSLIKLNTERSISSFAKPRETISAKFEQLAKLPSAAAPTVSSAVSGLWLKEDNLVSQEAFVFPSVPGTESNTAAVDFDMAPNVELPNEAELDGVTTQTIVTALERQIERLRTMISDVQQISELGVLPLSVENGGRTVRVHFPNSNPESVNLLMQDQEISTGRIVDVPSSQNDMPPVSDIEWADDTTPPELSFSISTASTLSESFSLV</sequence>
<dbReference type="GO" id="GO:0043248">
    <property type="term" value="P:proteasome assembly"/>
    <property type="evidence" value="ECO:0007669"/>
    <property type="project" value="TreeGrafter"/>
</dbReference>
<dbReference type="PANTHER" id="PTHR42342">
    <property type="entry name" value="STATIONARY PHASE PROTEIN 5"/>
    <property type="match status" value="1"/>
</dbReference>
<reference evidence="1 2" key="1">
    <citation type="submission" date="2017-04" db="EMBL/GenBank/DDBJ databases">
        <title>Genome sequencing of [Candida] sorbophila.</title>
        <authorList>
            <person name="Ahn J.O."/>
        </authorList>
    </citation>
    <scope>NUCLEOTIDE SEQUENCE [LARGE SCALE GENOMIC DNA]</scope>
    <source>
        <strain evidence="1 2">DS02</strain>
    </source>
</reference>
<protein>
    <submittedName>
        <fullName evidence="1">Uncharacterized protein</fullName>
    </submittedName>
</protein>
<dbReference type="PANTHER" id="PTHR42342:SF1">
    <property type="entry name" value="STATIONARY PHASE PROTEIN 5"/>
    <property type="match status" value="1"/>
</dbReference>
<organism evidence="1 2">
    <name type="scientific">Wickerhamiella sorbophila</name>
    <dbReference type="NCBI Taxonomy" id="45607"/>
    <lineage>
        <taxon>Eukaryota</taxon>
        <taxon>Fungi</taxon>
        <taxon>Dikarya</taxon>
        <taxon>Ascomycota</taxon>
        <taxon>Saccharomycotina</taxon>
        <taxon>Dipodascomycetes</taxon>
        <taxon>Dipodascales</taxon>
        <taxon>Trichomonascaceae</taxon>
        <taxon>Wickerhamiella</taxon>
    </lineage>
</organism>
<evidence type="ECO:0000313" key="2">
    <source>
        <dbReference type="Proteomes" id="UP000238350"/>
    </source>
</evidence>
<dbReference type="OrthoDB" id="4096961at2759"/>
<name>A0A2T0FPQ6_9ASCO</name>
<dbReference type="EMBL" id="NDIQ01000022">
    <property type="protein sequence ID" value="PRT56955.1"/>
    <property type="molecule type" value="Genomic_DNA"/>
</dbReference>
<evidence type="ECO:0000313" key="1">
    <source>
        <dbReference type="EMBL" id="PRT56955.1"/>
    </source>
</evidence>
<proteinExistence type="predicted"/>
<dbReference type="GeneID" id="36518323"/>
<dbReference type="Proteomes" id="UP000238350">
    <property type="component" value="Unassembled WGS sequence"/>
</dbReference>
<accession>A0A2T0FPQ6</accession>